<evidence type="ECO:0000313" key="2">
    <source>
        <dbReference type="EMBL" id="EYC22753.1"/>
    </source>
</evidence>
<evidence type="ECO:0000313" key="3">
    <source>
        <dbReference type="Proteomes" id="UP000024635"/>
    </source>
</evidence>
<gene>
    <name evidence="2" type="primary">Acey_s0016.g2927</name>
    <name evidence="2" type="ORF">Y032_0016g2927</name>
</gene>
<comment type="caution">
    <text evidence="2">The sequence shown here is derived from an EMBL/GenBank/DDBJ whole genome shotgun (WGS) entry which is preliminary data.</text>
</comment>
<dbReference type="Proteomes" id="UP000024635">
    <property type="component" value="Unassembled WGS sequence"/>
</dbReference>
<dbReference type="AlphaFoldDB" id="A0A016V7P8"/>
<keyword evidence="3" id="KW-1185">Reference proteome</keyword>
<accession>A0A016V7P8</accession>
<name>A0A016V7P8_9BILA</name>
<evidence type="ECO:0000256" key="1">
    <source>
        <dbReference type="SAM" id="MobiDB-lite"/>
    </source>
</evidence>
<reference evidence="3" key="1">
    <citation type="journal article" date="2015" name="Nat. Genet.">
        <title>The genome and transcriptome of the zoonotic hookworm Ancylostoma ceylanicum identify infection-specific gene families.</title>
        <authorList>
            <person name="Schwarz E.M."/>
            <person name="Hu Y."/>
            <person name="Antoshechkin I."/>
            <person name="Miller M.M."/>
            <person name="Sternberg P.W."/>
            <person name="Aroian R.V."/>
        </authorList>
    </citation>
    <scope>NUCLEOTIDE SEQUENCE</scope>
    <source>
        <strain evidence="3">HY135</strain>
    </source>
</reference>
<dbReference type="EMBL" id="JARK01001352">
    <property type="protein sequence ID" value="EYC22753.1"/>
    <property type="molecule type" value="Genomic_DNA"/>
</dbReference>
<proteinExistence type="predicted"/>
<sequence length="97" mass="10522">MVRLGQVVWEATEYGPDDGGWVRLAAALRKTPEYRSTLARQVRERQHSDPPWPSSSGSTGVQVCLGQAVIGTSGYVRVLLCEAMVETPAYGSSLAKQ</sequence>
<protein>
    <submittedName>
        <fullName evidence="2">Uncharacterized protein</fullName>
    </submittedName>
</protein>
<feature type="region of interest" description="Disordered" evidence="1">
    <location>
        <begin position="40"/>
        <end position="59"/>
    </location>
</feature>
<organism evidence="2 3">
    <name type="scientific">Ancylostoma ceylanicum</name>
    <dbReference type="NCBI Taxonomy" id="53326"/>
    <lineage>
        <taxon>Eukaryota</taxon>
        <taxon>Metazoa</taxon>
        <taxon>Ecdysozoa</taxon>
        <taxon>Nematoda</taxon>
        <taxon>Chromadorea</taxon>
        <taxon>Rhabditida</taxon>
        <taxon>Rhabditina</taxon>
        <taxon>Rhabditomorpha</taxon>
        <taxon>Strongyloidea</taxon>
        <taxon>Ancylostomatidae</taxon>
        <taxon>Ancylostomatinae</taxon>
        <taxon>Ancylostoma</taxon>
    </lineage>
</organism>